<evidence type="ECO:0000256" key="2">
    <source>
        <dbReference type="ARBA" id="ARBA00022768"/>
    </source>
</evidence>
<dbReference type="Gene3D" id="2.40.30.10">
    <property type="entry name" value="Translation factors"/>
    <property type="match status" value="2"/>
</dbReference>
<dbReference type="SUPFAM" id="SSF50447">
    <property type="entry name" value="Translation proteins"/>
    <property type="match status" value="1"/>
</dbReference>
<dbReference type="SUPFAM" id="SSF52540">
    <property type="entry name" value="P-loop containing nucleoside triphosphate hydrolases"/>
    <property type="match status" value="1"/>
</dbReference>
<keyword evidence="3" id="KW-0648">Protein biosynthesis</keyword>
<keyword evidence="2" id="KW-0251">Elongation factor</keyword>
<keyword evidence="7" id="KW-1185">Reference proteome</keyword>
<dbReference type="InterPro" id="IPR000795">
    <property type="entry name" value="T_Tr_GTP-bd_dom"/>
</dbReference>
<dbReference type="PRINTS" id="PR00315">
    <property type="entry name" value="ELONGATNFCT"/>
</dbReference>
<dbReference type="EMBL" id="CP114040">
    <property type="protein sequence ID" value="WAS95321.1"/>
    <property type="molecule type" value="Genomic_DNA"/>
</dbReference>
<dbReference type="InterPro" id="IPR027417">
    <property type="entry name" value="P-loop_NTPase"/>
</dbReference>
<evidence type="ECO:0000313" key="7">
    <source>
        <dbReference type="Proteomes" id="UP001164459"/>
    </source>
</evidence>
<sequence>MIPSDPTRLPILAVGVIGSVQDGKTTLAAALTRVTAGPPRSREQLLDRCERLRGVTILGKCLEYCTEQRRIFHWDCPGHPDHGKNTIKALSQVDVVILVVSVAEGVREQTREHLQFARALGVAHVIVFLNMCDLLDVPELLDLVELETRELLGACGFDGDAAPVIRGSAELAARDEWREPLYALRDALDAAPLQLRDAAGPLVLPVVRTYSRWYARYQGIAPVPSTVLAGRIERGTLRHGDALELVGHGPVRRGRAVQVRSFERVVTELAAGESAGCQFAEVPPWDIAAGMVLATPGTLATHRRFVARLALTRSDARPRSTWRPPFALASGYRPHLYVRAADITCTVTLTDAPRAEPGERVTALIELDVPTVLAGAAGFILRDAHWTVATGEIAELLD</sequence>
<gene>
    <name evidence="6" type="ORF">O0S08_04105</name>
</gene>
<dbReference type="InterPro" id="IPR009001">
    <property type="entry name" value="Transl_elong_EF1A/Init_IF2_C"/>
</dbReference>
<dbReference type="Pfam" id="PF03144">
    <property type="entry name" value="GTP_EFTU_D2"/>
    <property type="match status" value="1"/>
</dbReference>
<dbReference type="PROSITE" id="PS51722">
    <property type="entry name" value="G_TR_2"/>
    <property type="match status" value="1"/>
</dbReference>
<dbReference type="Proteomes" id="UP001164459">
    <property type="component" value="Chromosome"/>
</dbReference>
<evidence type="ECO:0000259" key="5">
    <source>
        <dbReference type="PROSITE" id="PS51722"/>
    </source>
</evidence>
<protein>
    <submittedName>
        <fullName evidence="6">GTP-binding protein</fullName>
    </submittedName>
</protein>
<dbReference type="PANTHER" id="PTHR43721">
    <property type="entry name" value="ELONGATION FACTOR TU-RELATED"/>
    <property type="match status" value="1"/>
</dbReference>
<evidence type="ECO:0000313" key="6">
    <source>
        <dbReference type="EMBL" id="WAS95321.1"/>
    </source>
</evidence>
<dbReference type="RefSeq" id="WP_269037653.1">
    <property type="nucleotide sequence ID" value="NZ_CP114040.1"/>
</dbReference>
<dbReference type="PANTHER" id="PTHR43721:SF22">
    <property type="entry name" value="ELONGATION FACTOR TU, MITOCHONDRIAL"/>
    <property type="match status" value="1"/>
</dbReference>
<dbReference type="InterPro" id="IPR004161">
    <property type="entry name" value="EFTu-like_2"/>
</dbReference>
<reference evidence="6" key="1">
    <citation type="submission" date="2022-11" db="EMBL/GenBank/DDBJ databases">
        <title>Minimal conservation of predation-associated metabolite biosynthetic gene clusters underscores biosynthetic potential of Myxococcota including descriptions for ten novel species: Archangium lansinium sp. nov., Myxococcus landrumus sp. nov., Nannocystis bai.</title>
        <authorList>
            <person name="Ahearne A."/>
            <person name="Stevens C."/>
            <person name="Dowd S."/>
        </authorList>
    </citation>
    <scope>NUCLEOTIDE SEQUENCE</scope>
    <source>
        <strain evidence="6">Fl3</strain>
    </source>
</reference>
<accession>A0ABY7H7T9</accession>
<evidence type="ECO:0000256" key="1">
    <source>
        <dbReference type="ARBA" id="ARBA00022741"/>
    </source>
</evidence>
<keyword evidence="4" id="KW-0342">GTP-binding</keyword>
<feature type="domain" description="Tr-type G" evidence="5">
    <location>
        <begin position="9"/>
        <end position="196"/>
    </location>
</feature>
<evidence type="ECO:0000256" key="3">
    <source>
        <dbReference type="ARBA" id="ARBA00022917"/>
    </source>
</evidence>
<keyword evidence="1" id="KW-0547">Nucleotide-binding</keyword>
<proteinExistence type="predicted"/>
<organism evidence="6 7">
    <name type="scientific">Nannocystis punicea</name>
    <dbReference type="NCBI Taxonomy" id="2995304"/>
    <lineage>
        <taxon>Bacteria</taxon>
        <taxon>Pseudomonadati</taxon>
        <taxon>Myxococcota</taxon>
        <taxon>Polyangia</taxon>
        <taxon>Nannocystales</taxon>
        <taxon>Nannocystaceae</taxon>
        <taxon>Nannocystis</taxon>
    </lineage>
</organism>
<dbReference type="SUPFAM" id="SSF50465">
    <property type="entry name" value="EF-Tu/eEF-1alpha/eIF2-gamma C-terminal domain"/>
    <property type="match status" value="1"/>
</dbReference>
<dbReference type="Pfam" id="PF00009">
    <property type="entry name" value="GTP_EFTU"/>
    <property type="match status" value="1"/>
</dbReference>
<dbReference type="InterPro" id="IPR004160">
    <property type="entry name" value="Transl_elong_EFTu/EF1A_C"/>
</dbReference>
<dbReference type="Pfam" id="PF03143">
    <property type="entry name" value="GTP_EFTU_D3"/>
    <property type="match status" value="1"/>
</dbReference>
<name>A0ABY7H7T9_9BACT</name>
<dbReference type="InterPro" id="IPR009000">
    <property type="entry name" value="Transl_B-barrel_sf"/>
</dbReference>
<dbReference type="Gene3D" id="3.40.50.300">
    <property type="entry name" value="P-loop containing nucleotide triphosphate hydrolases"/>
    <property type="match status" value="1"/>
</dbReference>
<dbReference type="InterPro" id="IPR050055">
    <property type="entry name" value="EF-Tu_GTPase"/>
</dbReference>
<evidence type="ECO:0000256" key="4">
    <source>
        <dbReference type="ARBA" id="ARBA00023134"/>
    </source>
</evidence>